<keyword evidence="12" id="KW-0732">Signal</keyword>
<evidence type="ECO:0000256" key="5">
    <source>
        <dbReference type="ARBA" id="ARBA00022723"/>
    </source>
</evidence>
<feature type="binding site" evidence="11">
    <location>
        <position position="282"/>
    </location>
    <ligand>
        <name>Mg(2+)</name>
        <dbReference type="ChEBI" id="CHEBI:18420"/>
    </ligand>
</feature>
<dbReference type="GO" id="GO:0016740">
    <property type="term" value="F:transferase activity"/>
    <property type="evidence" value="ECO:0007669"/>
    <property type="project" value="UniProtKB-UniRule"/>
</dbReference>
<dbReference type="SUPFAM" id="SSF143631">
    <property type="entry name" value="ApbE-like"/>
    <property type="match status" value="1"/>
</dbReference>
<proteinExistence type="inferred from homology"/>
<evidence type="ECO:0000256" key="13">
    <source>
        <dbReference type="SAM" id="Coils"/>
    </source>
</evidence>
<keyword evidence="4 10" id="KW-0808">Transferase</keyword>
<keyword evidence="12" id="KW-1003">Cell membrane</keyword>
<comment type="cofactor">
    <cofactor evidence="11">
        <name>Mg(2+)</name>
        <dbReference type="ChEBI" id="CHEBI:18420"/>
    </cofactor>
    <cofactor evidence="11">
        <name>Mn(2+)</name>
        <dbReference type="ChEBI" id="CHEBI:29035"/>
    </cofactor>
    <text evidence="11">Magnesium. Can also use manganese.</text>
</comment>
<dbReference type="GO" id="GO:0005886">
    <property type="term" value="C:plasma membrane"/>
    <property type="evidence" value="ECO:0007669"/>
    <property type="project" value="UniProtKB-SubCell"/>
</dbReference>
<organism evidence="14 15">
    <name type="scientific">Candidatus Butyricicoccus avistercoris</name>
    <dbReference type="NCBI Taxonomy" id="2838518"/>
    <lineage>
        <taxon>Bacteria</taxon>
        <taxon>Bacillati</taxon>
        <taxon>Bacillota</taxon>
        <taxon>Clostridia</taxon>
        <taxon>Eubacteriales</taxon>
        <taxon>Butyricicoccaceae</taxon>
        <taxon>Butyricicoccus</taxon>
    </lineage>
</organism>
<dbReference type="PANTHER" id="PTHR30040:SF2">
    <property type="entry name" value="FAD:PROTEIN FMN TRANSFERASE"/>
    <property type="match status" value="1"/>
</dbReference>
<evidence type="ECO:0000256" key="12">
    <source>
        <dbReference type="RuleBase" id="RU363002"/>
    </source>
</evidence>
<accession>A0A9D1PGP6</accession>
<protein>
    <recommendedName>
        <fullName evidence="2 10">FAD:protein FMN transferase</fullName>
        <ecNumber evidence="1 10">2.7.1.180</ecNumber>
    </recommendedName>
    <alternativeName>
        <fullName evidence="8 10">Flavin transferase</fullName>
    </alternativeName>
</protein>
<keyword evidence="7 10" id="KW-0460">Magnesium</keyword>
<keyword evidence="13" id="KW-0175">Coiled coil</keyword>
<feature type="chain" id="PRO_5039753769" description="FAD:protein FMN transferase" evidence="12">
    <location>
        <begin position="23"/>
        <end position="334"/>
    </location>
</feature>
<dbReference type="PIRSF" id="PIRSF006268">
    <property type="entry name" value="ApbE"/>
    <property type="match status" value="1"/>
</dbReference>
<dbReference type="PANTHER" id="PTHR30040">
    <property type="entry name" value="THIAMINE BIOSYNTHESIS LIPOPROTEIN APBE"/>
    <property type="match status" value="1"/>
</dbReference>
<keyword evidence="12" id="KW-0449">Lipoprotein</keyword>
<dbReference type="InterPro" id="IPR024932">
    <property type="entry name" value="ApbE"/>
</dbReference>
<reference evidence="14" key="1">
    <citation type="journal article" date="2021" name="PeerJ">
        <title>Extensive microbial diversity within the chicken gut microbiome revealed by metagenomics and culture.</title>
        <authorList>
            <person name="Gilroy R."/>
            <person name="Ravi A."/>
            <person name="Getino M."/>
            <person name="Pursley I."/>
            <person name="Horton D.L."/>
            <person name="Alikhan N.F."/>
            <person name="Baker D."/>
            <person name="Gharbi K."/>
            <person name="Hall N."/>
            <person name="Watson M."/>
            <person name="Adriaenssens E.M."/>
            <person name="Foster-Nyarko E."/>
            <person name="Jarju S."/>
            <person name="Secka A."/>
            <person name="Antonio M."/>
            <person name="Oren A."/>
            <person name="Chaudhuri R.R."/>
            <person name="La Ragione R."/>
            <person name="Hildebrand F."/>
            <person name="Pallen M.J."/>
        </authorList>
    </citation>
    <scope>NUCLEOTIDE SEQUENCE</scope>
    <source>
        <strain evidence="14">CHK193-4272</strain>
    </source>
</reference>
<dbReference type="GO" id="GO:0046872">
    <property type="term" value="F:metal ion binding"/>
    <property type="evidence" value="ECO:0007669"/>
    <property type="project" value="UniProtKB-UniRule"/>
</dbReference>
<evidence type="ECO:0000256" key="6">
    <source>
        <dbReference type="ARBA" id="ARBA00022827"/>
    </source>
</evidence>
<comment type="function">
    <text evidence="12">Flavin transferase that catalyzes the transfer of the FMN moiety of FAD and its covalent binding to the hydroxyl group of a threonine residue in a target flavoprotein.</text>
</comment>
<dbReference type="Proteomes" id="UP000886808">
    <property type="component" value="Unassembled WGS sequence"/>
</dbReference>
<dbReference type="Pfam" id="PF02424">
    <property type="entry name" value="ApbE"/>
    <property type="match status" value="1"/>
</dbReference>
<dbReference type="PROSITE" id="PS51257">
    <property type="entry name" value="PROKAR_LIPOPROTEIN"/>
    <property type="match status" value="1"/>
</dbReference>
<evidence type="ECO:0000256" key="3">
    <source>
        <dbReference type="ARBA" id="ARBA00022630"/>
    </source>
</evidence>
<feature type="binding site" evidence="11">
    <location>
        <position position="278"/>
    </location>
    <ligand>
        <name>Mg(2+)</name>
        <dbReference type="ChEBI" id="CHEBI:18420"/>
    </ligand>
</feature>
<dbReference type="EMBL" id="DXIE01000005">
    <property type="protein sequence ID" value="HIV61340.1"/>
    <property type="molecule type" value="Genomic_DNA"/>
</dbReference>
<feature type="binding site" evidence="11">
    <location>
        <position position="167"/>
    </location>
    <ligand>
        <name>Mg(2+)</name>
        <dbReference type="ChEBI" id="CHEBI:18420"/>
    </ligand>
</feature>
<keyword evidence="3 10" id="KW-0285">Flavoprotein</keyword>
<name>A0A9D1PGP6_9FIRM</name>
<keyword evidence="6 10" id="KW-0274">FAD</keyword>
<evidence type="ECO:0000256" key="1">
    <source>
        <dbReference type="ARBA" id="ARBA00011955"/>
    </source>
</evidence>
<dbReference type="AlphaFoldDB" id="A0A9D1PGP6"/>
<dbReference type="InterPro" id="IPR003374">
    <property type="entry name" value="ApbE-like_sf"/>
</dbReference>
<evidence type="ECO:0000313" key="15">
    <source>
        <dbReference type="Proteomes" id="UP000886808"/>
    </source>
</evidence>
<comment type="similarity">
    <text evidence="10 12">Belongs to the ApbE family.</text>
</comment>
<dbReference type="EC" id="2.7.1.180" evidence="1 10"/>
<dbReference type="Gene3D" id="3.10.520.10">
    <property type="entry name" value="ApbE-like domains"/>
    <property type="match status" value="1"/>
</dbReference>
<keyword evidence="5 10" id="KW-0479">Metal-binding</keyword>
<comment type="caution">
    <text evidence="14">The sequence shown here is derived from an EMBL/GenBank/DDBJ whole genome shotgun (WGS) entry which is preliminary data.</text>
</comment>
<evidence type="ECO:0000256" key="11">
    <source>
        <dbReference type="PIRSR" id="PIRSR006268-2"/>
    </source>
</evidence>
<evidence type="ECO:0000256" key="10">
    <source>
        <dbReference type="PIRNR" id="PIRNR006268"/>
    </source>
</evidence>
<feature type="coiled-coil region" evidence="13">
    <location>
        <begin position="44"/>
        <end position="71"/>
    </location>
</feature>
<evidence type="ECO:0000256" key="8">
    <source>
        <dbReference type="ARBA" id="ARBA00031306"/>
    </source>
</evidence>
<reference evidence="14" key="2">
    <citation type="submission" date="2021-04" db="EMBL/GenBank/DDBJ databases">
        <authorList>
            <person name="Gilroy R."/>
        </authorList>
    </citation>
    <scope>NUCLEOTIDE SEQUENCE</scope>
    <source>
        <strain evidence="14">CHK193-4272</strain>
    </source>
</reference>
<keyword evidence="12" id="KW-0997">Cell inner membrane</keyword>
<comment type="subcellular location">
    <subcellularLocation>
        <location evidence="12">Cell inner membrane</location>
        <topology evidence="12">Lipid-anchor</topology>
        <orientation evidence="12">Periplasmic side</orientation>
    </subcellularLocation>
</comment>
<evidence type="ECO:0000313" key="14">
    <source>
        <dbReference type="EMBL" id="HIV61340.1"/>
    </source>
</evidence>
<evidence type="ECO:0000256" key="2">
    <source>
        <dbReference type="ARBA" id="ARBA00016337"/>
    </source>
</evidence>
<evidence type="ECO:0000256" key="9">
    <source>
        <dbReference type="ARBA" id="ARBA00048540"/>
    </source>
</evidence>
<sequence>MKKRVFTLFIVLSMLCGCSSLKNSSQDFFAMDTFMNISVWSSSKSDADTILSNAQKKVNELSNRLSRQISSSSIAKLNSANGEPVTLDDDAYNALKQAVELAKFTNGAFDPTTAVLSDLWGIGTDSPSVPNDEQINETLTHVGYENIVFLEDNQVKLLNGAQVDLGGIGKGYVTDLVTKDISTPILASLGGNIGAYGENPNSDNGLWSIGLADPDNNSSYIASIKIKDLSIVTSGDYERYFEQDGVRYHHIFDPKTGYPAQNELRAVTVIDRNSTRADALTTALFVMGLDEGIKFCKDNDINAVFITKEHKIYTVGSINLTLAEGADYEIIKNS</sequence>
<evidence type="ECO:0000256" key="7">
    <source>
        <dbReference type="ARBA" id="ARBA00022842"/>
    </source>
</evidence>
<gene>
    <name evidence="14" type="ORF">H9746_00575</name>
</gene>
<feature type="signal peptide" evidence="12">
    <location>
        <begin position="1"/>
        <end position="22"/>
    </location>
</feature>
<evidence type="ECO:0000256" key="4">
    <source>
        <dbReference type="ARBA" id="ARBA00022679"/>
    </source>
</evidence>
<keyword evidence="12" id="KW-0472">Membrane</keyword>
<comment type="catalytic activity">
    <reaction evidence="9 10 12">
        <text>L-threonyl-[protein] + FAD = FMN-L-threonyl-[protein] + AMP + H(+)</text>
        <dbReference type="Rhea" id="RHEA:36847"/>
        <dbReference type="Rhea" id="RHEA-COMP:11060"/>
        <dbReference type="Rhea" id="RHEA-COMP:11061"/>
        <dbReference type="ChEBI" id="CHEBI:15378"/>
        <dbReference type="ChEBI" id="CHEBI:30013"/>
        <dbReference type="ChEBI" id="CHEBI:57692"/>
        <dbReference type="ChEBI" id="CHEBI:74257"/>
        <dbReference type="ChEBI" id="CHEBI:456215"/>
        <dbReference type="EC" id="2.7.1.180"/>
    </reaction>
</comment>